<sequence length="743" mass="80749">MRTGIVAFIAGLLVLRFLPELPDREVLVACLIVAFGLMFLPRVYVAGAFLIGFGWACLSAHWALDERLDDGLDGRIVWLEGTVVGLPELREGSTRFLLENAQSRRGALPSRIRVSWSNAPAVRSGEQWRLAVELQKPGGLHNLRGMDGEAWMLAHRIGASGVVKAGQRLSRQATLDAWRDALRQRLLHLDAFQRNGGLAALVLGDGSGVSTQDWQLLQATGTTHLMVISGQHITLLSGFVFALIAGLARLGYWPVRIPWFPVACLSALVSAVGYGFLAGFDVPVRRACVMIALITLWRLRFRHLGAWIPVGIALAAVLVAEPLASLTAGFWLSFIAVGLLIWIFGGRLGQWNPWRSWGRAQWMMAVGLAPVLLALDLPVSLSGPIANLVAVPWVDFLVVPAALLGTVFLLILPPLGELLLWCSGATLDGLFAFLGYVSALVPAWQGAWMPAWAVALGMLGVLLWLAPDGVPVRPLAVFLLIPLFWPPVTRPASGLAKVTVLDVGQGLSVFIQTKGHAMLYDAGPLSGSYDAGERVVVPNLKATGVSHLDMMLVSHGDADHAGGAAAVFSALKVDKVVSGEVKRLPPGLHPTPCEDNQRWVWEGVLFTVWQPSPLMKGNAASCVLMVEAAGERLLLTGDIDEKAERRLVESGRDIRAQWLLAPHHGSRTASSERFVSLVKPEYALISRGIHNNFGHPHAQVISRYERHGVRIYDTALNGAISFTLGKHDLPQGARQKRYFWQEK</sequence>
<dbReference type="Pfam" id="PF03772">
    <property type="entry name" value="Competence"/>
    <property type="match status" value="1"/>
</dbReference>
<dbReference type="SUPFAM" id="SSF56281">
    <property type="entry name" value="Metallo-hydrolase/oxidoreductase"/>
    <property type="match status" value="1"/>
</dbReference>
<accession>A0A2X2CLL9</accession>
<feature type="transmembrane region" description="Helical" evidence="6">
    <location>
        <begin position="259"/>
        <end position="280"/>
    </location>
</feature>
<dbReference type="EMBL" id="UAUF01000013">
    <property type="protein sequence ID" value="SPZ09632.1"/>
    <property type="molecule type" value="Genomic_DNA"/>
</dbReference>
<dbReference type="InterPro" id="IPR004797">
    <property type="entry name" value="Competence_ComEC/Rec2"/>
</dbReference>
<dbReference type="Proteomes" id="UP000626180">
    <property type="component" value="Unassembled WGS sequence"/>
</dbReference>
<evidence type="ECO:0000256" key="3">
    <source>
        <dbReference type="ARBA" id="ARBA00022692"/>
    </source>
</evidence>
<feature type="transmembrane region" description="Helical" evidence="6">
    <location>
        <begin position="326"/>
        <end position="348"/>
    </location>
</feature>
<keyword evidence="5 6" id="KW-0472">Membrane</keyword>
<dbReference type="InterPro" id="IPR004477">
    <property type="entry name" value="ComEC_N"/>
</dbReference>
<keyword evidence="11" id="KW-1185">Reference proteome</keyword>
<dbReference type="NCBIfam" id="TIGR00360">
    <property type="entry name" value="ComEC_N-term"/>
    <property type="match status" value="1"/>
</dbReference>
<keyword evidence="4 6" id="KW-1133">Transmembrane helix</keyword>
<organism evidence="9 10">
    <name type="scientific">Pseudomonas luteola</name>
    <dbReference type="NCBI Taxonomy" id="47886"/>
    <lineage>
        <taxon>Bacteria</taxon>
        <taxon>Pseudomonadati</taxon>
        <taxon>Pseudomonadota</taxon>
        <taxon>Gammaproteobacteria</taxon>
        <taxon>Pseudomonadales</taxon>
        <taxon>Pseudomonadaceae</taxon>
        <taxon>Pseudomonas</taxon>
    </lineage>
</organism>
<evidence type="ECO:0000313" key="9">
    <source>
        <dbReference type="EMBL" id="SPZ09632.1"/>
    </source>
</evidence>
<dbReference type="PANTHER" id="PTHR30619:SF1">
    <property type="entry name" value="RECOMBINATION PROTEIN 2"/>
    <property type="match status" value="1"/>
</dbReference>
<evidence type="ECO:0000256" key="4">
    <source>
        <dbReference type="ARBA" id="ARBA00022989"/>
    </source>
</evidence>
<dbReference type="Pfam" id="PF13567">
    <property type="entry name" value="DUF4131"/>
    <property type="match status" value="1"/>
</dbReference>
<dbReference type="Pfam" id="PF00753">
    <property type="entry name" value="Lactamase_B"/>
    <property type="match status" value="1"/>
</dbReference>
<feature type="transmembrane region" description="Helical" evidence="6">
    <location>
        <begin position="418"/>
        <end position="441"/>
    </location>
</feature>
<feature type="transmembrane region" description="Helical" evidence="6">
    <location>
        <begin position="393"/>
        <end position="411"/>
    </location>
</feature>
<dbReference type="Proteomes" id="UP000250443">
    <property type="component" value="Unassembled WGS sequence"/>
</dbReference>
<dbReference type="SMART" id="SM00849">
    <property type="entry name" value="Lactamase_B"/>
    <property type="match status" value="1"/>
</dbReference>
<evidence type="ECO:0000256" key="6">
    <source>
        <dbReference type="SAM" id="Phobius"/>
    </source>
</evidence>
<dbReference type="CDD" id="cd07731">
    <property type="entry name" value="ComA-like_MBL-fold"/>
    <property type="match status" value="1"/>
</dbReference>
<dbReference type="RefSeq" id="WP_010797715.1">
    <property type="nucleotide sequence ID" value="NZ_CP069262.1"/>
</dbReference>
<dbReference type="AlphaFoldDB" id="A0A2X2CLL9"/>
<dbReference type="EMBL" id="JADMCD010000013">
    <property type="protein sequence ID" value="MBF8642997.1"/>
    <property type="molecule type" value="Genomic_DNA"/>
</dbReference>
<gene>
    <name evidence="8" type="ORF">IRZ65_20210</name>
    <name evidence="9" type="ORF">NCTC11842_03209</name>
</gene>
<dbReference type="Gene3D" id="3.60.15.10">
    <property type="entry name" value="Ribonuclease Z/Hydroxyacylglutathione hydrolase-like"/>
    <property type="match status" value="1"/>
</dbReference>
<feature type="transmembrane region" description="Helical" evidence="6">
    <location>
        <begin position="301"/>
        <end position="320"/>
    </location>
</feature>
<reference evidence="9 10" key="1">
    <citation type="submission" date="2018-06" db="EMBL/GenBank/DDBJ databases">
        <authorList>
            <consortium name="Pathogen Informatics"/>
            <person name="Doyle S."/>
        </authorList>
    </citation>
    <scope>NUCLEOTIDE SEQUENCE [LARGE SCALE GENOMIC DNA]</scope>
    <source>
        <strain evidence="9 10">NCTC11842</strain>
    </source>
</reference>
<reference evidence="8 11" key="2">
    <citation type="submission" date="2020-10" db="EMBL/GenBank/DDBJ databases">
        <title>Genome sequences of Pseudomonas isolates.</title>
        <authorList>
            <person name="Wessels L."/>
            <person name="Reich F."/>
            <person name="Hammerl J."/>
        </authorList>
    </citation>
    <scope>NUCLEOTIDE SEQUENCE [LARGE SCALE GENOMIC DNA]</scope>
    <source>
        <strain evidence="8 11">20-MO00624-0</strain>
    </source>
</reference>
<dbReference type="InterPro" id="IPR025405">
    <property type="entry name" value="DUF4131"/>
</dbReference>
<proteinExistence type="predicted"/>
<feature type="transmembrane region" description="Helical" evidence="6">
    <location>
        <begin position="360"/>
        <end position="381"/>
    </location>
</feature>
<keyword evidence="3 6" id="KW-0812">Transmembrane</keyword>
<dbReference type="GO" id="GO:0005886">
    <property type="term" value="C:plasma membrane"/>
    <property type="evidence" value="ECO:0007669"/>
    <property type="project" value="UniProtKB-SubCell"/>
</dbReference>
<evidence type="ECO:0000256" key="1">
    <source>
        <dbReference type="ARBA" id="ARBA00004651"/>
    </source>
</evidence>
<evidence type="ECO:0000313" key="10">
    <source>
        <dbReference type="Proteomes" id="UP000250443"/>
    </source>
</evidence>
<name>A0A2X2CLL9_PSELU</name>
<feature type="transmembrane region" description="Helical" evidence="6">
    <location>
        <begin position="233"/>
        <end position="253"/>
    </location>
</feature>
<dbReference type="NCBIfam" id="TIGR00361">
    <property type="entry name" value="ComEC_Rec2"/>
    <property type="match status" value="1"/>
</dbReference>
<evidence type="ECO:0000259" key="7">
    <source>
        <dbReference type="SMART" id="SM00849"/>
    </source>
</evidence>
<feature type="transmembrane region" description="Helical" evidence="6">
    <location>
        <begin position="26"/>
        <end position="58"/>
    </location>
</feature>
<dbReference type="PANTHER" id="PTHR30619">
    <property type="entry name" value="DNA INTERNALIZATION/COMPETENCE PROTEIN COMEC/REC2"/>
    <property type="match status" value="1"/>
</dbReference>
<protein>
    <submittedName>
        <fullName evidence="9">DNA internalization-like competence protein ComEC/Rec2</fullName>
    </submittedName>
    <submittedName>
        <fullName evidence="8">DNA internalization-related competence protein ComEC/Rec2</fullName>
    </submittedName>
</protein>
<feature type="transmembrane region" description="Helical" evidence="6">
    <location>
        <begin position="447"/>
        <end position="465"/>
    </location>
</feature>
<dbReference type="InterPro" id="IPR001279">
    <property type="entry name" value="Metallo-B-lactamas"/>
</dbReference>
<feature type="domain" description="Metallo-beta-lactamase" evidence="7">
    <location>
        <begin position="505"/>
        <end position="689"/>
    </location>
</feature>
<dbReference type="InterPro" id="IPR052159">
    <property type="entry name" value="Competence_DNA_uptake"/>
</dbReference>
<keyword evidence="2" id="KW-1003">Cell membrane</keyword>
<dbReference type="InterPro" id="IPR035681">
    <property type="entry name" value="ComA-like_MBL"/>
</dbReference>
<dbReference type="InterPro" id="IPR036866">
    <property type="entry name" value="RibonucZ/Hydroxyglut_hydro"/>
</dbReference>
<evidence type="ECO:0000313" key="8">
    <source>
        <dbReference type="EMBL" id="MBF8642997.1"/>
    </source>
</evidence>
<evidence type="ECO:0000256" key="2">
    <source>
        <dbReference type="ARBA" id="ARBA00022475"/>
    </source>
</evidence>
<evidence type="ECO:0000313" key="11">
    <source>
        <dbReference type="Proteomes" id="UP000626180"/>
    </source>
</evidence>
<dbReference type="GO" id="GO:0030420">
    <property type="term" value="P:establishment of competence for transformation"/>
    <property type="evidence" value="ECO:0007669"/>
    <property type="project" value="InterPro"/>
</dbReference>
<comment type="subcellular location">
    <subcellularLocation>
        <location evidence="1">Cell membrane</location>
        <topology evidence="1">Multi-pass membrane protein</topology>
    </subcellularLocation>
</comment>
<evidence type="ECO:0000256" key="5">
    <source>
        <dbReference type="ARBA" id="ARBA00023136"/>
    </source>
</evidence>